<name>A0A8T0JBZ8_CERPU</name>
<dbReference type="Proteomes" id="UP000822688">
    <property type="component" value="Chromosome 1"/>
</dbReference>
<evidence type="ECO:0000313" key="1">
    <source>
        <dbReference type="EMBL" id="KAG0593440.1"/>
    </source>
</evidence>
<organism evidence="1 2">
    <name type="scientific">Ceratodon purpureus</name>
    <name type="common">Fire moss</name>
    <name type="synonym">Dicranum purpureum</name>
    <dbReference type="NCBI Taxonomy" id="3225"/>
    <lineage>
        <taxon>Eukaryota</taxon>
        <taxon>Viridiplantae</taxon>
        <taxon>Streptophyta</taxon>
        <taxon>Embryophyta</taxon>
        <taxon>Bryophyta</taxon>
        <taxon>Bryophytina</taxon>
        <taxon>Bryopsida</taxon>
        <taxon>Dicranidae</taxon>
        <taxon>Pseudoditrichales</taxon>
        <taxon>Ditrichaceae</taxon>
        <taxon>Ceratodon</taxon>
    </lineage>
</organism>
<dbReference type="EMBL" id="CM026421">
    <property type="protein sequence ID" value="KAG0593440.1"/>
    <property type="molecule type" value="Genomic_DNA"/>
</dbReference>
<reference evidence="1" key="1">
    <citation type="submission" date="2020-06" db="EMBL/GenBank/DDBJ databases">
        <title>WGS assembly of Ceratodon purpureus strain R40.</title>
        <authorList>
            <person name="Carey S.B."/>
            <person name="Jenkins J."/>
            <person name="Shu S."/>
            <person name="Lovell J.T."/>
            <person name="Sreedasyam A."/>
            <person name="Maumus F."/>
            <person name="Tiley G.P."/>
            <person name="Fernandez-Pozo N."/>
            <person name="Barry K."/>
            <person name="Chen C."/>
            <person name="Wang M."/>
            <person name="Lipzen A."/>
            <person name="Daum C."/>
            <person name="Saski C.A."/>
            <person name="Payton A.C."/>
            <person name="Mcbreen J.C."/>
            <person name="Conrad R.E."/>
            <person name="Kollar L.M."/>
            <person name="Olsson S."/>
            <person name="Huttunen S."/>
            <person name="Landis J.B."/>
            <person name="Wickett N.J."/>
            <person name="Johnson M.G."/>
            <person name="Rensing S.A."/>
            <person name="Grimwood J."/>
            <person name="Schmutz J."/>
            <person name="Mcdaniel S.F."/>
        </authorList>
    </citation>
    <scope>NUCLEOTIDE SEQUENCE</scope>
    <source>
        <strain evidence="1">R40</strain>
    </source>
</reference>
<proteinExistence type="predicted"/>
<gene>
    <name evidence="1" type="ORF">KC19_1G329900</name>
</gene>
<protein>
    <submittedName>
        <fullName evidence="1">Uncharacterized protein</fullName>
    </submittedName>
</protein>
<comment type="caution">
    <text evidence="1">The sequence shown here is derived from an EMBL/GenBank/DDBJ whole genome shotgun (WGS) entry which is preliminary data.</text>
</comment>
<evidence type="ECO:0000313" key="2">
    <source>
        <dbReference type="Proteomes" id="UP000822688"/>
    </source>
</evidence>
<dbReference type="AlphaFoldDB" id="A0A8T0JBZ8"/>
<keyword evidence="2" id="KW-1185">Reference proteome</keyword>
<sequence>MSYCNKTFCHHGLHRNFYRCLVSTPNESHEGTELKRSAPGRAVELLIIIPCRTTASSRRHKTPKKIQNHPANSQLRALIRSLLEQQTCSAFSNPLLSVL</sequence>
<accession>A0A8T0JBZ8</accession>